<name>A0A2G5SCX9_9PELO</name>
<dbReference type="Proteomes" id="UP000230233">
    <property type="component" value="Unassembled WGS sequence"/>
</dbReference>
<reference evidence="3" key="1">
    <citation type="submission" date="2017-10" db="EMBL/GenBank/DDBJ databases">
        <title>Rapid genome shrinkage in a self-fertile nematode reveals novel sperm competition proteins.</title>
        <authorList>
            <person name="Yin D."/>
            <person name="Schwarz E.M."/>
            <person name="Thomas C.G."/>
            <person name="Felde R.L."/>
            <person name="Korf I.F."/>
            <person name="Cutter A.D."/>
            <person name="Schartner C.M."/>
            <person name="Ralston E.J."/>
            <person name="Meyer B.J."/>
            <person name="Haag E.S."/>
        </authorList>
    </citation>
    <scope>NUCLEOTIDE SEQUENCE [LARGE SCALE GENOMIC DNA]</scope>
    <source>
        <strain evidence="3">JU1422</strain>
    </source>
</reference>
<proteinExistence type="predicted"/>
<sequence length="1962" mass="225928">MTLLSKLRAIDLPRLKTVTSFKQSWSDRRIQVTLRTYAFGLEQIDNRGVVVQMNPYKNIRSIGKIADCPGAFVVDVREHRRRRILRFLWHPDIWGYIKGIWIWEYHIKASENLAISLASGYMGYIKGICIWEYHIKASENLAISLASGYMGIYHGHLDMGVPYQGIRESCDFSGIRIYGDISRASGYGSTISRHQRILRLLWHPDIWGYIKGIWIWEYHIKASENLAISLAFGYMGYIKGICIWEYHIKASENLAISLASGYMGYIKGICIWEYHIKASENLAISLASGYMGIYHGHLDMGVPYQGIRESCDFSGIRIYGDISRASVYGSTISRHQRILRFLWHPDIWGYIKGIWIWEYHIKASENLAITLASGYMGIYQGHLDMGVPYQGIRESCDFSGIRIYGDISWASGYGSTISRHQRILRFLWHPDIWGYIKGIWIWEYHIKASENLAISLASEYMGIYHGHLDMGVPYQGLRESCDFSGIRIYGDISWASGYGSTISRHQRILRLLWHPDIWGYIKGIWIWEYHIKASENLAISLASGYMGIYQGHLDMGVPYQGIRESCDFSGIRIYGDISWASGYGSTISRHQRILRFLWHPDIWGYIMGIWIWEYHVKASENLAISLASGYMGIYQGHLDMGVPYQGIRESCDFSGIRIYGDISWASGYGSTMSRHQRILRFLWHPDIWGYIMGIWIWEYHVKASENLAISLASGYMGIYQGHLDMGVPYQGIRESCDFSGIRIYGDISWASGYGSTISLASGNLAITLASGYMGIYHGHLDMGVPYQGIRESCDFSGIRIYGDLSWASGYGSTISRHQRILRLHWHPDIWGFIMGIWIWEYHIKASENLAISLASGYMGYIKGIWIWEYHITGIRESCDYSGIRIYGDISWASGYGSTISRHQRILRFLWHPIYGDISWASGYGSTISRHQRILRFFWHPNIWGYIMGIWIWEYHIKASKNLAISLASGYMGIYHGHLDMGVPYQGIRESCDFSGIRIYGDISRASGYGSTISRHQRILRFLWHPDIWGYIMGIWIWEYHIKASENLAISLASGYMGIYHGHLDMGVPYQGIRESCDFSGIRIYGDISWASGYGSTISRHQRILRLLWHPDIWGYIKGIWIWEYHIKASENLAISLASGYMGIYHGHLDMGVPYQGIRESCDYSGIRIYGDISWASGYGSTISRHQRILRFLWHPDIWGFIMGIWIWEYHIKASENLAITLASGYMGIYHGHLDMGVPYQGIRESCDFSGIRIYGIYKGHLDMGVPYQGIRESCDYSGIRIYGDISWASGYGSTISRHQRILRFLWHPDIWGLSWASGYGSTISRHQRILRLLWHPDIWGYIMGIWIWEYHIKASENLAISLASGYMGYIMGIWIWEYHIKASENLAISLASGYMGYIKGIWIWEYHIKASENLAISLASGYMGYIKGIWIWEYHIKASENLAISLASGYMGIYHGHLDMGVPYQGIRESCDFSGIRIYGDISWASGYGSTISRHQRILRFLWHPDIWGYIMGIWIWEYHIKASENLAISLASGYMGIYHGHLDMGVPYQGIRESCDFSGIRIYGDISWASGYGSTISRHQRILRFLWHPDIWGYIMGIWIWEYHIKASENLAISLASGYMGIYHGHLDMGVPYQGIRESCDFSGIRIYGDISWASGYGSTISRHQRILRFLWHPDIWGYIMGIWIWEYHIKASENLAISLASGYMGIYQGIWIWEYHIKASENLAISLASGYMGIYHGHLDMGVPYQGIRESCDYSGIRIYGDISWASGYGSTISRHQRILRLLWHPDIWGYIMGIWIWEYHIKASENLAILWHPDIWGYIMGIWIWEYHIKASENLAISLASGYMGIYHGHLDMGVPYQGIRESCDFSGIRIYGIYQGIWIWEYHIKASENLAITLASGYMGIYHGHLDMGVPYQGIRESCDFSGIRIYGDISWASGYGSTISRHQRILRFLWHPDIWDI</sequence>
<dbReference type="Pfam" id="PF19432">
    <property type="entry name" value="RME-8_N"/>
    <property type="match status" value="1"/>
</dbReference>
<evidence type="ECO:0000259" key="1">
    <source>
        <dbReference type="Pfam" id="PF19432"/>
    </source>
</evidence>
<dbReference type="InterPro" id="IPR045802">
    <property type="entry name" value="GRV2/DNAJC13_N"/>
</dbReference>
<accession>A0A2G5SCX9</accession>
<evidence type="ECO:0000313" key="3">
    <source>
        <dbReference type="Proteomes" id="UP000230233"/>
    </source>
</evidence>
<dbReference type="STRING" id="1611254.A0A2G5SCX9"/>
<organism evidence="2 3">
    <name type="scientific">Caenorhabditis nigoni</name>
    <dbReference type="NCBI Taxonomy" id="1611254"/>
    <lineage>
        <taxon>Eukaryota</taxon>
        <taxon>Metazoa</taxon>
        <taxon>Ecdysozoa</taxon>
        <taxon>Nematoda</taxon>
        <taxon>Chromadorea</taxon>
        <taxon>Rhabditida</taxon>
        <taxon>Rhabditina</taxon>
        <taxon>Rhabditomorpha</taxon>
        <taxon>Rhabditoidea</taxon>
        <taxon>Rhabditidae</taxon>
        <taxon>Peloderinae</taxon>
        <taxon>Caenorhabditis</taxon>
    </lineage>
</organism>
<feature type="domain" description="DnaJ homologue subfamily C GRV2/DNAJC13 N-terminal" evidence="1">
    <location>
        <begin position="17"/>
        <end position="86"/>
    </location>
</feature>
<protein>
    <recommendedName>
        <fullName evidence="1">DnaJ homologue subfamily C GRV2/DNAJC13 N-terminal domain-containing protein</fullName>
    </recommendedName>
</protein>
<gene>
    <name evidence="2" type="ORF">B9Z55_028149</name>
</gene>
<evidence type="ECO:0000313" key="2">
    <source>
        <dbReference type="EMBL" id="PIC12769.1"/>
    </source>
</evidence>
<dbReference type="EMBL" id="PDUG01000018">
    <property type="protein sequence ID" value="PIC12769.1"/>
    <property type="molecule type" value="Genomic_DNA"/>
</dbReference>
<comment type="caution">
    <text evidence="2">The sequence shown here is derived from an EMBL/GenBank/DDBJ whole genome shotgun (WGS) entry which is preliminary data.</text>
</comment>
<keyword evidence="3" id="KW-1185">Reference proteome</keyword>